<reference evidence="9 10" key="1">
    <citation type="journal article" date="2013" name="Proc. Natl. Acad. Sci. U.S.A.">
        <title>Fine-scale variation in meiotic recombination in Mimulus inferred from population shotgun sequencing.</title>
        <authorList>
            <person name="Hellsten U."/>
            <person name="Wright K.M."/>
            <person name="Jenkins J."/>
            <person name="Shu S."/>
            <person name="Yuan Y."/>
            <person name="Wessler S.R."/>
            <person name="Schmutz J."/>
            <person name="Willis J.H."/>
            <person name="Rokhsar D.S."/>
        </authorList>
    </citation>
    <scope>NUCLEOTIDE SEQUENCE [LARGE SCALE GENOMIC DNA]</scope>
    <source>
        <strain evidence="10">cv. DUN x IM62</strain>
    </source>
</reference>
<dbReference type="PANTHER" id="PTHR23068:SF11">
    <property type="entry name" value="INACTIVE DNA (CYTOSINE-5)-METHYLTRANSFERASE DRM3-RELATED"/>
    <property type="match status" value="1"/>
</dbReference>
<evidence type="ECO:0000259" key="8">
    <source>
        <dbReference type="PROSITE" id="PS51680"/>
    </source>
</evidence>
<dbReference type="PANTHER" id="PTHR23068">
    <property type="entry name" value="DNA CYTOSINE-5- -METHYLTRANSFERASE 3-RELATED"/>
    <property type="match status" value="1"/>
</dbReference>
<dbReference type="GO" id="GO:0032259">
    <property type="term" value="P:methylation"/>
    <property type="evidence" value="ECO:0007669"/>
    <property type="project" value="UniProtKB-KW"/>
</dbReference>
<keyword evidence="2" id="KW-0489">Methyltransferase</keyword>
<dbReference type="STRING" id="4155.A0A022QG23"/>
<comment type="subcellular location">
    <subcellularLocation>
        <location evidence="1">Nucleus</location>
    </subcellularLocation>
</comment>
<evidence type="ECO:0000256" key="7">
    <source>
        <dbReference type="ARBA" id="ARBA00023242"/>
    </source>
</evidence>
<accession>A0A022QG23</accession>
<dbReference type="AlphaFoldDB" id="A0A022QG23"/>
<keyword evidence="6" id="KW-0238">DNA-binding</keyword>
<dbReference type="Gene3D" id="3.40.50.150">
    <property type="entry name" value="Vaccinia Virus protein VP39"/>
    <property type="match status" value="1"/>
</dbReference>
<feature type="domain" description="SAM-dependent MTase DRM-type" evidence="8">
    <location>
        <begin position="205"/>
        <end position="529"/>
    </location>
</feature>
<keyword evidence="3" id="KW-0808">Transferase</keyword>
<keyword evidence="4" id="KW-0949">S-adenosyl-L-methionine</keyword>
<dbReference type="GO" id="GO:0005634">
    <property type="term" value="C:nucleus"/>
    <property type="evidence" value="ECO:0000318"/>
    <property type="project" value="GO_Central"/>
</dbReference>
<organism evidence="9 10">
    <name type="scientific">Erythranthe guttata</name>
    <name type="common">Yellow monkey flower</name>
    <name type="synonym">Mimulus guttatus</name>
    <dbReference type="NCBI Taxonomy" id="4155"/>
    <lineage>
        <taxon>Eukaryota</taxon>
        <taxon>Viridiplantae</taxon>
        <taxon>Streptophyta</taxon>
        <taxon>Embryophyta</taxon>
        <taxon>Tracheophyta</taxon>
        <taxon>Spermatophyta</taxon>
        <taxon>Magnoliopsida</taxon>
        <taxon>eudicotyledons</taxon>
        <taxon>Gunneridae</taxon>
        <taxon>Pentapetalae</taxon>
        <taxon>asterids</taxon>
        <taxon>lamiids</taxon>
        <taxon>Lamiales</taxon>
        <taxon>Phrymaceae</taxon>
        <taxon>Erythranthe</taxon>
    </lineage>
</organism>
<gene>
    <name evidence="9" type="ORF">MIMGU_mgv1a022639mg</name>
</gene>
<evidence type="ECO:0000256" key="1">
    <source>
        <dbReference type="ARBA" id="ARBA00004123"/>
    </source>
</evidence>
<evidence type="ECO:0000256" key="2">
    <source>
        <dbReference type="ARBA" id="ARBA00022603"/>
    </source>
</evidence>
<dbReference type="GO" id="GO:0003677">
    <property type="term" value="F:DNA binding"/>
    <property type="evidence" value="ECO:0007669"/>
    <property type="project" value="UniProtKB-KW"/>
</dbReference>
<dbReference type="InterPro" id="IPR030380">
    <property type="entry name" value="SAM_MeTfrase_DRM"/>
</dbReference>
<keyword evidence="7" id="KW-0539">Nucleus</keyword>
<keyword evidence="10" id="KW-1185">Reference proteome</keyword>
<evidence type="ECO:0000256" key="4">
    <source>
        <dbReference type="ARBA" id="ARBA00022691"/>
    </source>
</evidence>
<evidence type="ECO:0000256" key="6">
    <source>
        <dbReference type="ARBA" id="ARBA00023125"/>
    </source>
</evidence>
<dbReference type="InterPro" id="IPR029063">
    <property type="entry name" value="SAM-dependent_MTases_sf"/>
</dbReference>
<evidence type="ECO:0000256" key="3">
    <source>
        <dbReference type="ARBA" id="ARBA00022679"/>
    </source>
</evidence>
<dbReference type="Proteomes" id="UP000030748">
    <property type="component" value="Unassembled WGS sequence"/>
</dbReference>
<keyword evidence="5" id="KW-0677">Repeat</keyword>
<evidence type="ECO:0000313" key="10">
    <source>
        <dbReference type="Proteomes" id="UP000030748"/>
    </source>
</evidence>
<proteinExistence type="predicted"/>
<evidence type="ECO:0000313" key="9">
    <source>
        <dbReference type="EMBL" id="EYU26198.1"/>
    </source>
</evidence>
<protein>
    <recommendedName>
        <fullName evidence="8">SAM-dependent MTase DRM-type domain-containing protein</fullName>
    </recommendedName>
</protein>
<dbReference type="SUPFAM" id="SSF53335">
    <property type="entry name" value="S-adenosyl-L-methionine-dependent methyltransferases"/>
    <property type="match status" value="2"/>
</dbReference>
<dbReference type="GO" id="GO:0008168">
    <property type="term" value="F:methyltransferase activity"/>
    <property type="evidence" value="ECO:0007669"/>
    <property type="project" value="UniProtKB-KW"/>
</dbReference>
<sequence length="530" mass="60093">MAKKYEKDANNPFPGDDNCNNEALFGIMDKTLRLLEMGFTENQISAVFERCGSEALLTDLAESIITGGAEPDAHKYSSPLSKQSVQVNCRSLKRKTTGDFLMNQQPLSSVLIKTEEYSSDIVPEPDLLERLKGKRPKEEHTDDEPNNWLKPKEEFMEDTSNSEGRMWLEARRGISSSTNNRVAASRRRVLGILEDRNPTMSMPNPCKSLTSVVAKPPYFFYGNVTSLSQDSWARISQFLYSSQPEFANTQLYSALSRKEGYIHNLPIEDRFHIHPKGPMTIEEAIPHSRKWWPSWDDRKQLSYISCETSGVPLLCDRLGRILADCNGLPSAEQRRQILQQCREKNLIWVGKYKLGRLEPEHLERIMGYPFQHSQVAGFGVPERLGSLKHSFQTDTLGYHLSVMRRLVPGGVVILSFFSGIGGVEIALHRLGIVLKGVVSVETCEVKRKILKKWWESSGQSGELIQIEDINKLSSRKLEDLMKKFKGFDLVVCQNPYSAADSDNLSGLDFSMFAEFVRVVQRVRSTMEGDR</sequence>
<dbReference type="PROSITE" id="PS51680">
    <property type="entry name" value="SAM_MT_DRM"/>
    <property type="match status" value="1"/>
</dbReference>
<evidence type="ECO:0000256" key="5">
    <source>
        <dbReference type="ARBA" id="ARBA00022737"/>
    </source>
</evidence>
<dbReference type="InterPro" id="IPR050390">
    <property type="entry name" value="C5-Methyltransferase"/>
</dbReference>
<dbReference type="eggNOG" id="ENOG502QS8G">
    <property type="taxonomic scope" value="Eukaryota"/>
</dbReference>
<dbReference type="EMBL" id="KI631711">
    <property type="protein sequence ID" value="EYU26198.1"/>
    <property type="molecule type" value="Genomic_DNA"/>
</dbReference>
<name>A0A022QG23_ERYGU</name>